<organism evidence="2 3">
    <name type="scientific">Hordeum vulgare subsp. vulgare</name>
    <name type="common">Domesticated barley</name>
    <dbReference type="NCBI Taxonomy" id="112509"/>
    <lineage>
        <taxon>Eukaryota</taxon>
        <taxon>Viridiplantae</taxon>
        <taxon>Streptophyta</taxon>
        <taxon>Embryophyta</taxon>
        <taxon>Tracheophyta</taxon>
        <taxon>Spermatophyta</taxon>
        <taxon>Magnoliopsida</taxon>
        <taxon>Liliopsida</taxon>
        <taxon>Poales</taxon>
        <taxon>Poaceae</taxon>
        <taxon>BOP clade</taxon>
        <taxon>Pooideae</taxon>
        <taxon>Triticodae</taxon>
        <taxon>Triticeae</taxon>
        <taxon>Hordeinae</taxon>
        <taxon>Hordeum</taxon>
    </lineage>
</organism>
<reference evidence="3" key="1">
    <citation type="journal article" date="2012" name="Nature">
        <title>A physical, genetic and functional sequence assembly of the barley genome.</title>
        <authorList>
            <consortium name="The International Barley Genome Sequencing Consortium"/>
            <person name="Mayer K.F."/>
            <person name="Waugh R."/>
            <person name="Brown J.W."/>
            <person name="Schulman A."/>
            <person name="Langridge P."/>
            <person name="Platzer M."/>
            <person name="Fincher G.B."/>
            <person name="Muehlbauer G.J."/>
            <person name="Sato K."/>
            <person name="Close T.J."/>
            <person name="Wise R.P."/>
            <person name="Stein N."/>
        </authorList>
    </citation>
    <scope>NUCLEOTIDE SEQUENCE [LARGE SCALE GENOMIC DNA]</scope>
    <source>
        <strain evidence="3">cv. Morex</strain>
    </source>
</reference>
<feature type="compositionally biased region" description="Basic and acidic residues" evidence="1">
    <location>
        <begin position="48"/>
        <end position="80"/>
    </location>
</feature>
<evidence type="ECO:0000256" key="1">
    <source>
        <dbReference type="SAM" id="MobiDB-lite"/>
    </source>
</evidence>
<sequence>MCFEFSSCFGGGRKDDYGGERSNHSGCGGLHRARRGYRKNGNGYNAAADDHKPATAYDHQRALDEEGRKAHHDGARKPDHTAVVSGVGGHGYYPSYAPDKAQEKPKLAASQNKASDDASYADNTARLHQSAADHREHAAMDYHNHYPSTTTTLVR</sequence>
<gene>
    <name evidence="2" type="primary">LOC123439285</name>
</gene>
<protein>
    <submittedName>
        <fullName evidence="2">Uncharacterized protein</fullName>
    </submittedName>
</protein>
<reference evidence="2" key="3">
    <citation type="submission" date="2022-01" db="UniProtKB">
        <authorList>
            <consortium name="EnsemblPlants"/>
        </authorList>
    </citation>
    <scope>IDENTIFICATION</scope>
    <source>
        <strain evidence="2">subsp. vulgare</strain>
    </source>
</reference>
<dbReference type="RefSeq" id="XP_044971953.1">
    <property type="nucleotide sequence ID" value="XM_045116018.1"/>
</dbReference>
<evidence type="ECO:0000313" key="3">
    <source>
        <dbReference type="Proteomes" id="UP000011116"/>
    </source>
</evidence>
<dbReference type="AlphaFoldDB" id="A0A8I6XJ44"/>
<feature type="compositionally biased region" description="Basic and acidic residues" evidence="1">
    <location>
        <begin position="14"/>
        <end position="23"/>
    </location>
</feature>
<reference evidence="2" key="2">
    <citation type="submission" date="2020-10" db="EMBL/GenBank/DDBJ databases">
        <authorList>
            <person name="Scholz U."/>
            <person name="Mascher M."/>
            <person name="Fiebig A."/>
        </authorList>
    </citation>
    <scope>NUCLEOTIDE SEQUENCE [LARGE SCALE GENOMIC DNA]</scope>
    <source>
        <strain evidence="2">cv. Morex</strain>
    </source>
</reference>
<dbReference type="Proteomes" id="UP000011116">
    <property type="component" value="Chromosome 3H"/>
</dbReference>
<dbReference type="KEGG" id="hvg:123439285"/>
<dbReference type="Gramene" id="HORVU.MOREX.r3.3HG0227010.1">
    <property type="protein sequence ID" value="HORVU.MOREX.r3.3HG0227010.1"/>
    <property type="gene ID" value="HORVU.MOREX.r3.3HG0227010"/>
</dbReference>
<evidence type="ECO:0000313" key="2">
    <source>
        <dbReference type="EnsemblPlants" id="HORVU.MOREX.r3.3HG0227010.1"/>
    </source>
</evidence>
<proteinExistence type="predicted"/>
<name>A0A8I6XJ44_HORVV</name>
<dbReference type="Gramene" id="HORVU.MOREX.r2.3HG0188370.1">
    <property type="protein sequence ID" value="HORVU.MOREX.r2.3HG0188370.1"/>
    <property type="gene ID" value="HORVU.MOREX.r2.3HG0188370"/>
</dbReference>
<dbReference type="EnsemblPlants" id="HORVU.MOREX.r3.3HG0227010.1">
    <property type="protein sequence ID" value="HORVU.MOREX.r3.3HG0227010.1"/>
    <property type="gene ID" value="HORVU.MOREX.r3.3HG0227010"/>
</dbReference>
<feature type="region of interest" description="Disordered" evidence="1">
    <location>
        <begin position="14"/>
        <end position="138"/>
    </location>
</feature>
<keyword evidence="3" id="KW-1185">Reference proteome</keyword>
<dbReference type="GeneID" id="123439285"/>
<dbReference type="OrthoDB" id="647648at2759"/>
<accession>A0A8I6XJ44</accession>